<reference evidence="15" key="1">
    <citation type="journal article" date="2009" name="Science">
        <title>The B73 maize genome: complexity, diversity, and dynamics.</title>
        <authorList>
            <person name="Schnable P.S."/>
            <person name="Ware D."/>
            <person name="Fulton R.S."/>
            <person name="Stein J.C."/>
            <person name="Wei F."/>
            <person name="Pasternak S."/>
            <person name="Liang C."/>
            <person name="Zhang J."/>
            <person name="Fulton L."/>
            <person name="Graves T.A."/>
            <person name="Minx P."/>
            <person name="Reily A.D."/>
            <person name="Courtney L."/>
            <person name="Kruchowski S.S."/>
            <person name="Tomlinson C."/>
            <person name="Strong C."/>
            <person name="Delehaunty K."/>
            <person name="Fronick C."/>
            <person name="Courtney B."/>
            <person name="Rock S.M."/>
            <person name="Belter E."/>
            <person name="Du F."/>
            <person name="Kim K."/>
            <person name="Abbott R.M."/>
            <person name="Cotton M."/>
            <person name="Levy A."/>
            <person name="Marchetto P."/>
            <person name="Ochoa K."/>
            <person name="Jackson S.M."/>
            <person name="Gillam B."/>
            <person name="Chen W."/>
            <person name="Yan L."/>
            <person name="Higginbotham J."/>
            <person name="Cardenas M."/>
            <person name="Waligorski J."/>
            <person name="Applebaum E."/>
            <person name="Phelps L."/>
            <person name="Falcone J."/>
            <person name="Kanchi K."/>
            <person name="Thane T."/>
            <person name="Scimone A."/>
            <person name="Thane N."/>
            <person name="Henke J."/>
            <person name="Wang T."/>
            <person name="Ruppert J."/>
            <person name="Shah N."/>
            <person name="Rotter K."/>
            <person name="Hodges J."/>
            <person name="Ingenthron E."/>
            <person name="Cordes M."/>
            <person name="Kohlberg S."/>
            <person name="Sgro J."/>
            <person name="Delgado B."/>
            <person name="Mead K."/>
            <person name="Chinwalla A."/>
            <person name="Leonard S."/>
            <person name="Crouse K."/>
            <person name="Collura K."/>
            <person name="Kudrna D."/>
            <person name="Currie J."/>
            <person name="He R."/>
            <person name="Angelova A."/>
            <person name="Rajasekar S."/>
            <person name="Mueller T."/>
            <person name="Lomeli R."/>
            <person name="Scara G."/>
            <person name="Ko A."/>
            <person name="Delaney K."/>
            <person name="Wissotski M."/>
            <person name="Lopez G."/>
            <person name="Campos D."/>
            <person name="Braidotti M."/>
            <person name="Ashley E."/>
            <person name="Golser W."/>
            <person name="Kim H."/>
            <person name="Lee S."/>
            <person name="Lin J."/>
            <person name="Dujmic Z."/>
            <person name="Kim W."/>
            <person name="Talag J."/>
            <person name="Zuccolo A."/>
            <person name="Fan C."/>
            <person name="Sebastian A."/>
            <person name="Kramer M."/>
            <person name="Spiegel L."/>
            <person name="Nascimento L."/>
            <person name="Zutavern T."/>
            <person name="Miller B."/>
            <person name="Ambroise C."/>
            <person name="Muller S."/>
            <person name="Spooner W."/>
            <person name="Narechania A."/>
            <person name="Ren L."/>
            <person name="Wei S."/>
            <person name="Kumari S."/>
            <person name="Faga B."/>
            <person name="Levy M.J."/>
            <person name="McMahan L."/>
            <person name="Van Buren P."/>
            <person name="Vaughn M.W."/>
            <person name="Ying K."/>
            <person name="Yeh C.-T."/>
            <person name="Emrich S.J."/>
            <person name="Jia Y."/>
            <person name="Kalyanaraman A."/>
            <person name="Hsia A.-P."/>
            <person name="Barbazuk W.B."/>
            <person name="Baucom R.S."/>
            <person name="Brutnell T.P."/>
            <person name="Carpita N.C."/>
            <person name="Chaparro C."/>
            <person name="Chia J.-M."/>
            <person name="Deragon J.-M."/>
            <person name="Estill J.C."/>
            <person name="Fu Y."/>
            <person name="Jeddeloh J.A."/>
            <person name="Han Y."/>
            <person name="Lee H."/>
            <person name="Li P."/>
            <person name="Lisch D.R."/>
            <person name="Liu S."/>
            <person name="Liu Z."/>
            <person name="Nagel D.H."/>
            <person name="McCann M.C."/>
            <person name="SanMiguel P."/>
            <person name="Myers A.M."/>
            <person name="Nettleton D."/>
            <person name="Nguyen J."/>
            <person name="Penning B.W."/>
            <person name="Ponnala L."/>
            <person name="Schneider K.L."/>
            <person name="Schwartz D.C."/>
            <person name="Sharma A."/>
            <person name="Soderlund C."/>
            <person name="Springer N.M."/>
            <person name="Sun Q."/>
            <person name="Wang H."/>
            <person name="Waterman M."/>
            <person name="Westerman R."/>
            <person name="Wolfgruber T.K."/>
            <person name="Yang L."/>
            <person name="Yu Y."/>
            <person name="Zhang L."/>
            <person name="Zhou S."/>
            <person name="Zhu Q."/>
            <person name="Bennetzen J.L."/>
            <person name="Dawe R.K."/>
            <person name="Jiang J."/>
            <person name="Jiang N."/>
            <person name="Presting G.G."/>
            <person name="Wessler S.R."/>
            <person name="Aluru S."/>
            <person name="Martienssen R.A."/>
            <person name="Clifton S.W."/>
            <person name="McCombie W.R."/>
            <person name="Wing R.A."/>
            <person name="Wilson R.K."/>
        </authorList>
    </citation>
    <scope>NUCLEOTIDE SEQUENCE [LARGE SCALE GENOMIC DNA]</scope>
    <source>
        <strain evidence="15">cv. B73</strain>
    </source>
</reference>
<dbReference type="Pfam" id="PF00067">
    <property type="entry name" value="p450"/>
    <property type="match status" value="1"/>
</dbReference>
<dbReference type="InterPro" id="IPR036396">
    <property type="entry name" value="Cyt_P450_sf"/>
</dbReference>
<keyword evidence="7 11" id="KW-0560">Oxidoreductase</keyword>
<dbReference type="Gene3D" id="1.10.630.10">
    <property type="entry name" value="Cytochrome P450"/>
    <property type="match status" value="1"/>
</dbReference>
<dbReference type="GO" id="GO:0016020">
    <property type="term" value="C:membrane"/>
    <property type="evidence" value="ECO:0007669"/>
    <property type="project" value="UniProtKB-SubCell"/>
</dbReference>
<evidence type="ECO:0000256" key="1">
    <source>
        <dbReference type="ARBA" id="ARBA00004370"/>
    </source>
</evidence>
<evidence type="ECO:0000256" key="11">
    <source>
        <dbReference type="RuleBase" id="RU000461"/>
    </source>
</evidence>
<keyword evidence="10 13" id="KW-0472">Membrane</keyword>
<sequence length="281" mass="29262">MAASMAAAFTRYLSSPFPLPHPPDLGAGRRVEARANADGLVEAASALPPTVTVPTAAPSTMPAPDLGAGRRVEARAHAGGLAQAASALPPTVKGPMAAPSAMPAPNLRDRVVRDAPAVRRGAVDREAGDGGRGPLRREGSQGRRGGVGHGRGAFNLLQFRDGMARAATHPNALLSFSLGPRSCIGQDFTMLEAKATLALILRRFAFRVAPEYVHAPANFLTLQPSKGSPSCSSSWNQPSLSQSSGLPVALCFVGSTFVVLTGLVFKEGMLILLLVQGRCWQ</sequence>
<keyword evidence="5 11" id="KW-0479">Metal-binding</keyword>
<reference evidence="14" key="3">
    <citation type="submission" date="2021-05" db="UniProtKB">
        <authorList>
            <consortium name="EnsemblPlants"/>
        </authorList>
    </citation>
    <scope>IDENTIFICATION</scope>
    <source>
        <strain evidence="14">cv. B73</strain>
    </source>
</reference>
<dbReference type="InterPro" id="IPR001128">
    <property type="entry name" value="Cyt_P450"/>
</dbReference>
<evidence type="ECO:0000256" key="2">
    <source>
        <dbReference type="ARBA" id="ARBA00010617"/>
    </source>
</evidence>
<evidence type="ECO:0000256" key="10">
    <source>
        <dbReference type="ARBA" id="ARBA00023136"/>
    </source>
</evidence>
<dbReference type="GO" id="GO:0004497">
    <property type="term" value="F:monooxygenase activity"/>
    <property type="evidence" value="ECO:0007669"/>
    <property type="project" value="UniProtKB-KW"/>
</dbReference>
<dbReference type="PROSITE" id="PS00086">
    <property type="entry name" value="CYTOCHROME_P450"/>
    <property type="match status" value="1"/>
</dbReference>
<organism evidence="14 15">
    <name type="scientific">Zea mays</name>
    <name type="common">Maize</name>
    <dbReference type="NCBI Taxonomy" id="4577"/>
    <lineage>
        <taxon>Eukaryota</taxon>
        <taxon>Viridiplantae</taxon>
        <taxon>Streptophyta</taxon>
        <taxon>Embryophyta</taxon>
        <taxon>Tracheophyta</taxon>
        <taxon>Spermatophyta</taxon>
        <taxon>Magnoliopsida</taxon>
        <taxon>Liliopsida</taxon>
        <taxon>Poales</taxon>
        <taxon>Poaceae</taxon>
        <taxon>PACMAD clade</taxon>
        <taxon>Panicoideae</taxon>
        <taxon>Andropogonodae</taxon>
        <taxon>Andropogoneae</taxon>
        <taxon>Tripsacinae</taxon>
        <taxon>Zea</taxon>
    </lineage>
</organism>
<reference evidence="14" key="2">
    <citation type="submission" date="2019-07" db="EMBL/GenBank/DDBJ databases">
        <authorList>
            <person name="Seetharam A."/>
            <person name="Woodhouse M."/>
            <person name="Cannon E."/>
        </authorList>
    </citation>
    <scope>NUCLEOTIDE SEQUENCE [LARGE SCALE GENOMIC DNA]</scope>
    <source>
        <strain evidence="14">cv. B73</strain>
    </source>
</reference>
<dbReference type="InParanoid" id="A0A804PJW3"/>
<feature type="region of interest" description="Disordered" evidence="12">
    <location>
        <begin position="121"/>
        <end position="150"/>
    </location>
</feature>
<keyword evidence="9 11" id="KW-0503">Monooxygenase</keyword>
<evidence type="ECO:0000256" key="5">
    <source>
        <dbReference type="ARBA" id="ARBA00022723"/>
    </source>
</evidence>
<evidence type="ECO:0000313" key="14">
    <source>
        <dbReference type="EnsemblPlants" id="Zm00001eb243660_P001"/>
    </source>
</evidence>
<evidence type="ECO:0008006" key="16">
    <source>
        <dbReference type="Google" id="ProtNLM"/>
    </source>
</evidence>
<evidence type="ECO:0000256" key="13">
    <source>
        <dbReference type="SAM" id="Phobius"/>
    </source>
</evidence>
<evidence type="ECO:0000256" key="6">
    <source>
        <dbReference type="ARBA" id="ARBA00022989"/>
    </source>
</evidence>
<evidence type="ECO:0000256" key="4">
    <source>
        <dbReference type="ARBA" id="ARBA00022692"/>
    </source>
</evidence>
<feature type="compositionally biased region" description="Basic and acidic residues" evidence="12">
    <location>
        <begin position="121"/>
        <end position="141"/>
    </location>
</feature>
<evidence type="ECO:0000256" key="7">
    <source>
        <dbReference type="ARBA" id="ARBA00023002"/>
    </source>
</evidence>
<dbReference type="Proteomes" id="UP000007305">
    <property type="component" value="Chromosome 5"/>
</dbReference>
<dbReference type="GO" id="GO:0005506">
    <property type="term" value="F:iron ion binding"/>
    <property type="evidence" value="ECO:0007669"/>
    <property type="project" value="InterPro"/>
</dbReference>
<dbReference type="Gramene" id="Zm00001eb243660_T001">
    <property type="protein sequence ID" value="Zm00001eb243660_P001"/>
    <property type="gene ID" value="Zm00001eb243660"/>
</dbReference>
<dbReference type="GO" id="GO:0006629">
    <property type="term" value="P:lipid metabolic process"/>
    <property type="evidence" value="ECO:0007669"/>
    <property type="project" value="UniProtKB-ARBA"/>
</dbReference>
<evidence type="ECO:0000256" key="9">
    <source>
        <dbReference type="ARBA" id="ARBA00023033"/>
    </source>
</evidence>
<dbReference type="PANTHER" id="PTHR24282:SF100">
    <property type="entry name" value="OS06G0191800 PROTEIN"/>
    <property type="match status" value="1"/>
</dbReference>
<protein>
    <recommendedName>
        <fullName evidence="16">Cytochrome P450 709B2</fullName>
    </recommendedName>
</protein>
<keyword evidence="8 11" id="KW-0408">Iron</keyword>
<comment type="subcellular location">
    <subcellularLocation>
        <location evidence="1">Membrane</location>
    </subcellularLocation>
</comment>
<keyword evidence="3 11" id="KW-0349">Heme</keyword>
<dbReference type="GO" id="GO:0016705">
    <property type="term" value="F:oxidoreductase activity, acting on paired donors, with incorporation or reduction of molecular oxygen"/>
    <property type="evidence" value="ECO:0007669"/>
    <property type="project" value="InterPro"/>
</dbReference>
<feature type="transmembrane region" description="Helical" evidence="13">
    <location>
        <begin position="246"/>
        <end position="265"/>
    </location>
</feature>
<accession>A0A804PJW3</accession>
<dbReference type="AlphaFoldDB" id="A0A804PJW3"/>
<dbReference type="EnsemblPlants" id="Zm00001eb243660_T001">
    <property type="protein sequence ID" value="Zm00001eb243660_P001"/>
    <property type="gene ID" value="Zm00001eb243660"/>
</dbReference>
<dbReference type="GO" id="GO:0020037">
    <property type="term" value="F:heme binding"/>
    <property type="evidence" value="ECO:0007669"/>
    <property type="project" value="InterPro"/>
</dbReference>
<dbReference type="SUPFAM" id="SSF48264">
    <property type="entry name" value="Cytochrome P450"/>
    <property type="match status" value="1"/>
</dbReference>
<dbReference type="InterPro" id="IPR017972">
    <property type="entry name" value="Cyt_P450_CS"/>
</dbReference>
<evidence type="ECO:0000313" key="15">
    <source>
        <dbReference type="Proteomes" id="UP000007305"/>
    </source>
</evidence>
<keyword evidence="15" id="KW-1185">Reference proteome</keyword>
<name>A0A804PJW3_MAIZE</name>
<dbReference type="InterPro" id="IPR050665">
    <property type="entry name" value="Cytochrome_P450_Monooxygen"/>
</dbReference>
<evidence type="ECO:0000256" key="8">
    <source>
        <dbReference type="ARBA" id="ARBA00023004"/>
    </source>
</evidence>
<proteinExistence type="inferred from homology"/>
<keyword evidence="6 13" id="KW-1133">Transmembrane helix</keyword>
<keyword evidence="4 13" id="KW-0812">Transmembrane</keyword>
<evidence type="ECO:0000256" key="3">
    <source>
        <dbReference type="ARBA" id="ARBA00022617"/>
    </source>
</evidence>
<dbReference type="PANTHER" id="PTHR24282">
    <property type="entry name" value="CYTOCHROME P450 FAMILY MEMBER"/>
    <property type="match status" value="1"/>
</dbReference>
<comment type="similarity">
    <text evidence="2 11">Belongs to the cytochrome P450 family.</text>
</comment>
<evidence type="ECO:0000256" key="12">
    <source>
        <dbReference type="SAM" id="MobiDB-lite"/>
    </source>
</evidence>